<dbReference type="EMBL" id="AMGV01000001">
    <property type="protein sequence ID" value="KEF62467.1"/>
    <property type="molecule type" value="Genomic_DNA"/>
</dbReference>
<dbReference type="InterPro" id="IPR049326">
    <property type="entry name" value="Rhodopsin_dom_fungi"/>
</dbReference>
<evidence type="ECO:0000256" key="1">
    <source>
        <dbReference type="SAM" id="MobiDB-lite"/>
    </source>
</evidence>
<evidence type="ECO:0000259" key="3">
    <source>
        <dbReference type="Pfam" id="PF20684"/>
    </source>
</evidence>
<sequence length="352" mass="38691">MTLSLRGHLRWKMFGMDDYLAILATTFHLGEVVAIIIGLDHGLGQSEELLSASDLSEASRSAFASQILFLLSAAFAKASTLYLMMRLFNLSGPKSRNQTRSKTLYIVAITILTIVGLWAILSIVAISVDCSVNGFIQADQAQCSHQFLRWQLITAFDVATECILVIVSIAIVWPVQLLLSLKCQVVLAFAFRLPVAALSIIHLKYVSDYTVSSNPGIALVPVLVLQQVQLCWSLISATIPNLKSFVKSFSSSFGIQLDPSLTQAYGSGRLGRGTGYELGSLGQNGGSKSRSGNRSYNDIERPTTLPRQMQDNLKSHPNARDQESIASAGSQDHIIRKDVQWKIHYENNDERI</sequence>
<keyword evidence="2" id="KW-0812">Transmembrane</keyword>
<dbReference type="Proteomes" id="UP000027920">
    <property type="component" value="Unassembled WGS sequence"/>
</dbReference>
<protein>
    <recommendedName>
        <fullName evidence="3">Rhodopsin domain-containing protein</fullName>
    </recommendedName>
</protein>
<feature type="transmembrane region" description="Helical" evidence="2">
    <location>
        <begin position="104"/>
        <end position="128"/>
    </location>
</feature>
<accession>A0A072PRS8</accession>
<evidence type="ECO:0000313" key="5">
    <source>
        <dbReference type="Proteomes" id="UP000027920"/>
    </source>
</evidence>
<gene>
    <name evidence="4" type="ORF">A1O9_00439</name>
</gene>
<name>A0A072PRS8_9EURO</name>
<dbReference type="AlphaFoldDB" id="A0A072PRS8"/>
<feature type="region of interest" description="Disordered" evidence="1">
    <location>
        <begin position="279"/>
        <end position="331"/>
    </location>
</feature>
<dbReference type="Pfam" id="PF20684">
    <property type="entry name" value="Fung_rhodopsin"/>
    <property type="match status" value="1"/>
</dbReference>
<reference evidence="4 5" key="1">
    <citation type="submission" date="2013-03" db="EMBL/GenBank/DDBJ databases">
        <title>The Genome Sequence of Exophiala aquamarina CBS 119918.</title>
        <authorList>
            <consortium name="The Broad Institute Genomics Platform"/>
            <person name="Cuomo C."/>
            <person name="de Hoog S."/>
            <person name="Gorbushina A."/>
            <person name="Walker B."/>
            <person name="Young S.K."/>
            <person name="Zeng Q."/>
            <person name="Gargeya S."/>
            <person name="Fitzgerald M."/>
            <person name="Haas B."/>
            <person name="Abouelleil A."/>
            <person name="Allen A.W."/>
            <person name="Alvarado L."/>
            <person name="Arachchi H.M."/>
            <person name="Berlin A.M."/>
            <person name="Chapman S.B."/>
            <person name="Gainer-Dewar J."/>
            <person name="Goldberg J."/>
            <person name="Griggs A."/>
            <person name="Gujja S."/>
            <person name="Hansen M."/>
            <person name="Howarth C."/>
            <person name="Imamovic A."/>
            <person name="Ireland A."/>
            <person name="Larimer J."/>
            <person name="McCowan C."/>
            <person name="Murphy C."/>
            <person name="Pearson M."/>
            <person name="Poon T.W."/>
            <person name="Priest M."/>
            <person name="Roberts A."/>
            <person name="Saif S."/>
            <person name="Shea T."/>
            <person name="Sisk P."/>
            <person name="Sykes S."/>
            <person name="Wortman J."/>
            <person name="Nusbaum C."/>
            <person name="Birren B."/>
        </authorList>
    </citation>
    <scope>NUCLEOTIDE SEQUENCE [LARGE SCALE GENOMIC DNA]</scope>
    <source>
        <strain evidence="4 5">CBS 119918</strain>
    </source>
</reference>
<dbReference type="HOGENOM" id="CLU_036632_1_0_1"/>
<dbReference type="VEuPathDB" id="FungiDB:A1O9_00439"/>
<dbReference type="GeneID" id="25275391"/>
<dbReference type="PANTHER" id="PTHR39614:SF2">
    <property type="entry name" value="INTEGRAL MEMBRANE PROTEIN"/>
    <property type="match status" value="1"/>
</dbReference>
<organism evidence="4 5">
    <name type="scientific">Exophiala aquamarina CBS 119918</name>
    <dbReference type="NCBI Taxonomy" id="1182545"/>
    <lineage>
        <taxon>Eukaryota</taxon>
        <taxon>Fungi</taxon>
        <taxon>Dikarya</taxon>
        <taxon>Ascomycota</taxon>
        <taxon>Pezizomycotina</taxon>
        <taxon>Eurotiomycetes</taxon>
        <taxon>Chaetothyriomycetidae</taxon>
        <taxon>Chaetothyriales</taxon>
        <taxon>Herpotrichiellaceae</taxon>
        <taxon>Exophiala</taxon>
    </lineage>
</organism>
<keyword evidence="2" id="KW-1133">Transmembrane helix</keyword>
<feature type="compositionally biased region" description="Low complexity" evidence="1">
    <location>
        <begin position="286"/>
        <end position="295"/>
    </location>
</feature>
<comment type="caution">
    <text evidence="4">The sequence shown here is derived from an EMBL/GenBank/DDBJ whole genome shotgun (WGS) entry which is preliminary data.</text>
</comment>
<dbReference type="PANTHER" id="PTHR39614">
    <property type="entry name" value="INTEGRAL MEMBRANE PROTEIN"/>
    <property type="match status" value="1"/>
</dbReference>
<proteinExistence type="predicted"/>
<feature type="domain" description="Rhodopsin" evidence="3">
    <location>
        <begin position="11"/>
        <end position="247"/>
    </location>
</feature>
<feature type="transmembrane region" description="Helical" evidence="2">
    <location>
        <begin position="20"/>
        <end position="43"/>
    </location>
</feature>
<dbReference type="RefSeq" id="XP_013265057.1">
    <property type="nucleotide sequence ID" value="XM_013409603.1"/>
</dbReference>
<feature type="transmembrane region" description="Helical" evidence="2">
    <location>
        <begin position="63"/>
        <end position="83"/>
    </location>
</feature>
<dbReference type="OrthoDB" id="3918601at2759"/>
<keyword evidence="5" id="KW-1185">Reference proteome</keyword>
<evidence type="ECO:0000313" key="4">
    <source>
        <dbReference type="EMBL" id="KEF62467.1"/>
    </source>
</evidence>
<feature type="transmembrane region" description="Helical" evidence="2">
    <location>
        <begin position="148"/>
        <end position="173"/>
    </location>
</feature>
<keyword evidence="2" id="KW-0472">Membrane</keyword>
<evidence type="ECO:0000256" key="2">
    <source>
        <dbReference type="SAM" id="Phobius"/>
    </source>
</evidence>